<accession>A0ABS6YAF8</accession>
<organism evidence="7 8">
    <name type="scientific">Hoylesella nanceiensis</name>
    <dbReference type="NCBI Taxonomy" id="425941"/>
    <lineage>
        <taxon>Bacteria</taxon>
        <taxon>Pseudomonadati</taxon>
        <taxon>Bacteroidota</taxon>
        <taxon>Bacteroidia</taxon>
        <taxon>Bacteroidales</taxon>
        <taxon>Prevotellaceae</taxon>
        <taxon>Hoylesella</taxon>
    </lineage>
</organism>
<keyword evidence="8" id="KW-1185">Reference proteome</keyword>
<dbReference type="PANTHER" id="PTHR13620:SF109">
    <property type="entry name" value="3'-5' EXONUCLEASE"/>
    <property type="match status" value="1"/>
</dbReference>
<dbReference type="CDD" id="cd06141">
    <property type="entry name" value="WRN_exo"/>
    <property type="match status" value="1"/>
</dbReference>
<evidence type="ECO:0000256" key="1">
    <source>
        <dbReference type="ARBA" id="ARBA00022722"/>
    </source>
</evidence>
<reference evidence="7 8" key="1">
    <citation type="submission" date="2021-07" db="EMBL/GenBank/DDBJ databases">
        <title>Genomic diversity and antimicrobial resistance of Prevotella spp. isolated from chronic lung disease airways.</title>
        <authorList>
            <person name="Webb K.A."/>
            <person name="Olagoke O.S."/>
            <person name="Baird T."/>
            <person name="Neill J."/>
            <person name="Pham A."/>
            <person name="Wells T.J."/>
            <person name="Ramsay K.A."/>
            <person name="Bell S.C."/>
            <person name="Sarovich D.S."/>
            <person name="Price E.P."/>
        </authorList>
    </citation>
    <scope>NUCLEOTIDE SEQUENCE [LARGE SCALE GENOMIC DNA]</scope>
    <source>
        <strain evidence="7 8">SCHI0011.S.12</strain>
    </source>
</reference>
<evidence type="ECO:0000256" key="2">
    <source>
        <dbReference type="ARBA" id="ARBA00022723"/>
    </source>
</evidence>
<evidence type="ECO:0000313" key="7">
    <source>
        <dbReference type="EMBL" id="MBW4768247.1"/>
    </source>
</evidence>
<dbReference type="InterPro" id="IPR002562">
    <property type="entry name" value="3'-5'_exonuclease_dom"/>
</dbReference>
<dbReference type="RefSeq" id="WP_219478899.1">
    <property type="nucleotide sequence ID" value="NZ_JAHXCT010000001.1"/>
</dbReference>
<keyword evidence="5" id="KW-0460">Magnesium</keyword>
<gene>
    <name evidence="7" type="ORF">KZO38_00485</name>
</gene>
<evidence type="ECO:0000256" key="4">
    <source>
        <dbReference type="ARBA" id="ARBA00022839"/>
    </source>
</evidence>
<dbReference type="PANTHER" id="PTHR13620">
    <property type="entry name" value="3-5 EXONUCLEASE"/>
    <property type="match status" value="1"/>
</dbReference>
<keyword evidence="3" id="KW-0378">Hydrolase</keyword>
<comment type="caution">
    <text evidence="7">The sequence shown here is derived from an EMBL/GenBank/DDBJ whole genome shotgun (WGS) entry which is preliminary data.</text>
</comment>
<evidence type="ECO:0000256" key="3">
    <source>
        <dbReference type="ARBA" id="ARBA00022801"/>
    </source>
</evidence>
<keyword evidence="1" id="KW-0540">Nuclease</keyword>
<feature type="domain" description="3'-5' exonuclease" evidence="6">
    <location>
        <begin position="26"/>
        <end position="195"/>
    </location>
</feature>
<evidence type="ECO:0000259" key="6">
    <source>
        <dbReference type="SMART" id="SM00474"/>
    </source>
</evidence>
<dbReference type="Proteomes" id="UP000788426">
    <property type="component" value="Unassembled WGS sequence"/>
</dbReference>
<dbReference type="Pfam" id="PF01612">
    <property type="entry name" value="DNA_pol_A_exo1"/>
    <property type="match status" value="1"/>
</dbReference>
<keyword evidence="4 7" id="KW-0269">Exonuclease</keyword>
<dbReference type="GO" id="GO:0004527">
    <property type="term" value="F:exonuclease activity"/>
    <property type="evidence" value="ECO:0007669"/>
    <property type="project" value="UniProtKB-KW"/>
</dbReference>
<name>A0ABS6YAF8_9BACT</name>
<proteinExistence type="predicted"/>
<dbReference type="InterPro" id="IPR051132">
    <property type="entry name" value="3-5_Exonuclease_domain"/>
</dbReference>
<dbReference type="SMART" id="SM00474">
    <property type="entry name" value="35EXOc"/>
    <property type="match status" value="1"/>
</dbReference>
<evidence type="ECO:0000256" key="5">
    <source>
        <dbReference type="ARBA" id="ARBA00022842"/>
    </source>
</evidence>
<sequence length="216" mass="24982">MKKVIYNKIDKRILSTLPPVNFTGKIIVIQGEQEAEKAVEYLMQQDILGVDTETRPSFSKGVTHKVSLLQVASRDICFLFRLNMIGLPDCLIRLLENNHIPMIGLSWNDDLLALRKRREFKPGHFIDLQKIVGAIGIEDLSLQKLYANVFGEKISKRQRLSNWDHEVLNDKQKTYAAIDAWACIQLYEEIARLITTNDYHFEMIDEPEATEKHLEE</sequence>
<dbReference type="EMBL" id="JAHXCT010000001">
    <property type="protein sequence ID" value="MBW4768247.1"/>
    <property type="molecule type" value="Genomic_DNA"/>
</dbReference>
<protein>
    <submittedName>
        <fullName evidence="7">3'-5' exonuclease domain-containing protein 2</fullName>
    </submittedName>
</protein>
<evidence type="ECO:0000313" key="8">
    <source>
        <dbReference type="Proteomes" id="UP000788426"/>
    </source>
</evidence>
<keyword evidence="2" id="KW-0479">Metal-binding</keyword>